<evidence type="ECO:0000313" key="1">
    <source>
        <dbReference type="EMBL" id="KAB1328894.1"/>
    </source>
</evidence>
<name>A0A6A1XNA4_BACOV</name>
<gene>
    <name evidence="1" type="ORF">F3B53_06225</name>
</gene>
<dbReference type="Proteomes" id="UP000375690">
    <property type="component" value="Unassembled WGS sequence"/>
</dbReference>
<comment type="caution">
    <text evidence="1">The sequence shown here is derived from an EMBL/GenBank/DDBJ whole genome shotgun (WGS) entry which is preliminary data.</text>
</comment>
<sequence length="122" mass="13866">MAREKITSKVPFMGEGIKINAGLNQLGMRSIGEQLFNKLLPGLNNVSSRIRYYSFYCWLFNRFYEGIEEAKVSDFQFYYKKAEYLLALINSDKTGIPGSTYAIKQKAVPQNEYVLDAGVNGD</sequence>
<dbReference type="AlphaFoldDB" id="A0A6A1XNA4"/>
<accession>A0A6A1XNA4</accession>
<evidence type="ECO:0000313" key="2">
    <source>
        <dbReference type="Proteomes" id="UP000375690"/>
    </source>
</evidence>
<organism evidence="1 2">
    <name type="scientific">Bacteroides ovatus</name>
    <dbReference type="NCBI Taxonomy" id="28116"/>
    <lineage>
        <taxon>Bacteria</taxon>
        <taxon>Pseudomonadati</taxon>
        <taxon>Bacteroidota</taxon>
        <taxon>Bacteroidia</taxon>
        <taxon>Bacteroidales</taxon>
        <taxon>Bacteroidaceae</taxon>
        <taxon>Bacteroides</taxon>
    </lineage>
</organism>
<dbReference type="EMBL" id="VWFC01000005">
    <property type="protein sequence ID" value="KAB1328894.1"/>
    <property type="molecule type" value="Genomic_DNA"/>
</dbReference>
<reference evidence="1 2" key="1">
    <citation type="journal article" date="2019" name="Nat. Med.">
        <title>A library of human gut bacterial isolates paired with longitudinal multiomics data enables mechanistic microbiome research.</title>
        <authorList>
            <person name="Poyet M."/>
            <person name="Groussin M."/>
            <person name="Gibbons S.M."/>
            <person name="Avila-Pacheco J."/>
            <person name="Jiang X."/>
            <person name="Kearney S.M."/>
            <person name="Perrotta A.R."/>
            <person name="Berdy B."/>
            <person name="Zhao S."/>
            <person name="Lieberman T.D."/>
            <person name="Swanson P.K."/>
            <person name="Smith M."/>
            <person name="Roesemann S."/>
            <person name="Alexander J.E."/>
            <person name="Rich S.A."/>
            <person name="Livny J."/>
            <person name="Vlamakis H."/>
            <person name="Clish C."/>
            <person name="Bullock K."/>
            <person name="Deik A."/>
            <person name="Scott J."/>
            <person name="Pierce K.A."/>
            <person name="Xavier R.J."/>
            <person name="Alm E.J."/>
        </authorList>
    </citation>
    <scope>NUCLEOTIDE SEQUENCE [LARGE SCALE GENOMIC DNA]</scope>
    <source>
        <strain evidence="1 2">BIOML-A2</strain>
    </source>
</reference>
<protein>
    <submittedName>
        <fullName evidence="1">Uncharacterized protein</fullName>
    </submittedName>
</protein>
<proteinExistence type="predicted"/>